<dbReference type="GO" id="GO:0008897">
    <property type="term" value="F:holo-[acyl-carrier-protein] synthase activity"/>
    <property type="evidence" value="ECO:0007669"/>
    <property type="project" value="InterPro"/>
</dbReference>
<proteinExistence type="predicted"/>
<dbReference type="OrthoDB" id="663853at2"/>
<comment type="caution">
    <text evidence="3">The sequence shown here is derived from an EMBL/GenBank/DDBJ whole genome shotgun (WGS) entry which is preliminary data.</text>
</comment>
<dbReference type="AlphaFoldDB" id="A0A4R5APW0"/>
<evidence type="ECO:0000313" key="4">
    <source>
        <dbReference type="Proteomes" id="UP000295278"/>
    </source>
</evidence>
<dbReference type="Proteomes" id="UP000295278">
    <property type="component" value="Unassembled WGS sequence"/>
</dbReference>
<dbReference type="InterPro" id="IPR037143">
    <property type="entry name" value="4-PPantetheinyl_Trfase_dom_sf"/>
</dbReference>
<dbReference type="InterPro" id="IPR008278">
    <property type="entry name" value="4-PPantetheinyl_Trfase_dom"/>
</dbReference>
<keyword evidence="4" id="KW-1185">Reference proteome</keyword>
<dbReference type="Gene3D" id="3.90.470.20">
    <property type="entry name" value="4'-phosphopantetheinyl transferase domain"/>
    <property type="match status" value="1"/>
</dbReference>
<gene>
    <name evidence="3" type="ORF">E0F89_13405</name>
</gene>
<dbReference type="Pfam" id="PF01648">
    <property type="entry name" value="ACPS"/>
    <property type="match status" value="1"/>
</dbReference>
<name>A0A4R5APW0_9FLAO</name>
<dbReference type="GO" id="GO:0000287">
    <property type="term" value="F:magnesium ion binding"/>
    <property type="evidence" value="ECO:0007669"/>
    <property type="project" value="InterPro"/>
</dbReference>
<dbReference type="EMBL" id="SMFM01000007">
    <property type="protein sequence ID" value="TDD74901.1"/>
    <property type="molecule type" value="Genomic_DNA"/>
</dbReference>
<organism evidence="3 4">
    <name type="scientific">Flavobacterium caseinilyticum</name>
    <dbReference type="NCBI Taxonomy" id="2541732"/>
    <lineage>
        <taxon>Bacteria</taxon>
        <taxon>Pseudomonadati</taxon>
        <taxon>Bacteroidota</taxon>
        <taxon>Flavobacteriia</taxon>
        <taxon>Flavobacteriales</taxon>
        <taxon>Flavobacteriaceae</taxon>
        <taxon>Flavobacterium</taxon>
    </lineage>
</organism>
<evidence type="ECO:0000313" key="3">
    <source>
        <dbReference type="EMBL" id="TDD74901.1"/>
    </source>
</evidence>
<sequence>MIGNDIVDLVLAKKESNWQRKGFLNKIFTTKEQLLITAAENQEVMVWNLWTRKEAGYKIYNRQTSIRGYFPLQLECHYESETTGTVYCNGNKYHTETKISKDSIYTIAVAEKDYFRQLRNLNTDVKLCKNNGIPFIIDDLTKIEIPVSITHHGRFWKGITLGFNTPNII</sequence>
<evidence type="ECO:0000256" key="1">
    <source>
        <dbReference type="ARBA" id="ARBA00022679"/>
    </source>
</evidence>
<reference evidence="3 4" key="1">
    <citation type="submission" date="2019-03" db="EMBL/GenBank/DDBJ databases">
        <title>Flavobacterium AT-3-2 sp. nov., isolated from arctic soil.</title>
        <authorList>
            <person name="Chaudhary D.K."/>
        </authorList>
    </citation>
    <scope>NUCLEOTIDE SEQUENCE [LARGE SCALE GENOMIC DNA]</scope>
    <source>
        <strain evidence="3 4">AT-3-2</strain>
    </source>
</reference>
<protein>
    <submittedName>
        <fullName evidence="3">4-phosphopantetheinyl transferase family protein</fullName>
    </submittedName>
</protein>
<keyword evidence="1 3" id="KW-0808">Transferase</keyword>
<feature type="domain" description="4'-phosphopantetheinyl transferase" evidence="2">
    <location>
        <begin position="2"/>
        <end position="101"/>
    </location>
</feature>
<evidence type="ECO:0000259" key="2">
    <source>
        <dbReference type="Pfam" id="PF01648"/>
    </source>
</evidence>
<accession>A0A4R5APW0</accession>
<dbReference type="RefSeq" id="WP_131910285.1">
    <property type="nucleotide sequence ID" value="NZ_SMFM01000007.1"/>
</dbReference>
<dbReference type="SUPFAM" id="SSF56214">
    <property type="entry name" value="4'-phosphopantetheinyl transferase"/>
    <property type="match status" value="1"/>
</dbReference>